<proteinExistence type="predicted"/>
<evidence type="ECO:0000313" key="2">
    <source>
        <dbReference type="WBParaSite" id="ALUE_0001573101-mRNA-1"/>
    </source>
</evidence>
<dbReference type="AlphaFoldDB" id="A0A0M3ICT3"/>
<dbReference type="Proteomes" id="UP000036681">
    <property type="component" value="Unplaced"/>
</dbReference>
<protein>
    <submittedName>
        <fullName evidence="2">Transposase</fullName>
    </submittedName>
</protein>
<keyword evidence="1" id="KW-1185">Reference proteome</keyword>
<sequence length="43" mass="4795">MRLAHDVPLYSTIPYSPHINAGLHSQFSMPKPVAIINEHPNLS</sequence>
<evidence type="ECO:0000313" key="1">
    <source>
        <dbReference type="Proteomes" id="UP000036681"/>
    </source>
</evidence>
<organism evidence="1 2">
    <name type="scientific">Ascaris lumbricoides</name>
    <name type="common">Giant roundworm</name>
    <dbReference type="NCBI Taxonomy" id="6252"/>
    <lineage>
        <taxon>Eukaryota</taxon>
        <taxon>Metazoa</taxon>
        <taxon>Ecdysozoa</taxon>
        <taxon>Nematoda</taxon>
        <taxon>Chromadorea</taxon>
        <taxon>Rhabditida</taxon>
        <taxon>Spirurina</taxon>
        <taxon>Ascaridomorpha</taxon>
        <taxon>Ascaridoidea</taxon>
        <taxon>Ascarididae</taxon>
        <taxon>Ascaris</taxon>
    </lineage>
</organism>
<name>A0A0M3ICT3_ASCLU</name>
<dbReference type="WBParaSite" id="ALUE_0001573101-mRNA-1">
    <property type="protein sequence ID" value="ALUE_0001573101-mRNA-1"/>
    <property type="gene ID" value="ALUE_0001573101"/>
</dbReference>
<reference evidence="2" key="1">
    <citation type="submission" date="2017-02" db="UniProtKB">
        <authorList>
            <consortium name="WormBaseParasite"/>
        </authorList>
    </citation>
    <scope>IDENTIFICATION</scope>
</reference>
<accession>A0A0M3ICT3</accession>